<keyword evidence="2" id="KW-0732">Signal</keyword>
<dbReference type="EMBL" id="DVFK01000061">
    <property type="protein sequence ID" value="HIQ67690.1"/>
    <property type="molecule type" value="Genomic_DNA"/>
</dbReference>
<dbReference type="Proteomes" id="UP000886796">
    <property type="component" value="Unassembled WGS sequence"/>
</dbReference>
<dbReference type="InterPro" id="IPR023908">
    <property type="entry name" value="xxxLxxG_rpt"/>
</dbReference>
<feature type="chain" id="PRO_5039302856" description="X-X-X-Leu-X-X-Gly heptad repeats" evidence="2">
    <location>
        <begin position="27"/>
        <end position="716"/>
    </location>
</feature>
<evidence type="ECO:0000256" key="2">
    <source>
        <dbReference type="SAM" id="SignalP"/>
    </source>
</evidence>
<feature type="region of interest" description="Disordered" evidence="1">
    <location>
        <begin position="32"/>
        <end position="51"/>
    </location>
</feature>
<evidence type="ECO:0000313" key="4">
    <source>
        <dbReference type="Proteomes" id="UP000886796"/>
    </source>
</evidence>
<evidence type="ECO:0008006" key="5">
    <source>
        <dbReference type="Google" id="ProtNLM"/>
    </source>
</evidence>
<evidence type="ECO:0000256" key="1">
    <source>
        <dbReference type="SAM" id="MobiDB-lite"/>
    </source>
</evidence>
<sequence>MKSKLTKPVALLLCGLLLVGSVVPQAISALRPEQQSQPTVKENTPPAEEPEVTLTKDETVYVLAGADGSVEKIIVSDWIQNTLGNATVTDKSQLTDTVNVKGEETYTLGGDDTRVWDAQGKDIYYQGNIQKELPVSLSVTYKLDGKPISPEDLAGKSGKVTIRFDYTNLQYEMVEIDGKQEKIYVPFAMITGMLLDNDVFSHVEVSNGKLMNDGDRTIVAGLAFPGLQSNLNLDQEKLEIPSYVEITADVQNFSMMNTVTIATNGIFGKLNTKNLNSVEELSASLGVLTDAMNQLLDGSSRLYDGLCTLLDKSEVLIAGIDQLAEGASKLKVGAAAVDKGAGALAGGAQELANGLDTLDANSGALNAGAKQVFTSLLGMADNQLAAAGLTVPKLTIDNYAQVLNGVIASLDSANVAQKAEATARQAVTEQVNAQKDVIAGAVTEAVRQEVTEKVTQALRENVEVQVLAALGMTREQYEAGVAAGIIPPEQQAQIAAAIEAQMAGEEVKAALEAQVTQQMASEEVQALIAAKTQEQIASLIEENMHSPQVQAQITKALEQAASGAAAVSALKEQLDSYNQFYLGLNQYTAGVGAAKKGANQLKDGASALKAGSAELSAGVDALYNGILTLKNGTPALKEGVTQLRDGAMQLADGLKAFNEQGVEKLVAAVDGNGQALLTRIKATVDVAKNYKSFSGITDEMDGQVKFVYRTDSVKAD</sequence>
<feature type="compositionally biased region" description="Polar residues" evidence="1">
    <location>
        <begin position="33"/>
        <end position="42"/>
    </location>
</feature>
<comment type="caution">
    <text evidence="3">The sequence shown here is derived from an EMBL/GenBank/DDBJ whole genome shotgun (WGS) entry which is preliminary data.</text>
</comment>
<proteinExistence type="predicted"/>
<dbReference type="NCBIfam" id="TIGR03057">
    <property type="entry name" value="xxxLxxG_by_4"/>
    <property type="match status" value="1"/>
</dbReference>
<evidence type="ECO:0000313" key="3">
    <source>
        <dbReference type="EMBL" id="HIQ67690.1"/>
    </source>
</evidence>
<protein>
    <recommendedName>
        <fullName evidence="5">X-X-X-Leu-X-X-Gly heptad repeats</fullName>
    </recommendedName>
</protein>
<reference evidence="3" key="2">
    <citation type="journal article" date="2021" name="PeerJ">
        <title>Extensive microbial diversity within the chicken gut microbiome revealed by metagenomics and culture.</title>
        <authorList>
            <person name="Gilroy R."/>
            <person name="Ravi A."/>
            <person name="Getino M."/>
            <person name="Pursley I."/>
            <person name="Horton D.L."/>
            <person name="Alikhan N.F."/>
            <person name="Baker D."/>
            <person name="Gharbi K."/>
            <person name="Hall N."/>
            <person name="Watson M."/>
            <person name="Adriaenssens E.M."/>
            <person name="Foster-Nyarko E."/>
            <person name="Jarju S."/>
            <person name="Secka A."/>
            <person name="Antonio M."/>
            <person name="Oren A."/>
            <person name="Chaudhuri R.R."/>
            <person name="La Ragione R."/>
            <person name="Hildebrand F."/>
            <person name="Pallen M.J."/>
        </authorList>
    </citation>
    <scope>NUCLEOTIDE SEQUENCE</scope>
    <source>
        <strain evidence="3">13361</strain>
    </source>
</reference>
<gene>
    <name evidence="3" type="ORF">IAB74_04165</name>
</gene>
<organism evidence="3 4">
    <name type="scientific">Candidatus Faecousia excrementigallinarum</name>
    <dbReference type="NCBI Taxonomy" id="2840806"/>
    <lineage>
        <taxon>Bacteria</taxon>
        <taxon>Bacillati</taxon>
        <taxon>Bacillota</taxon>
        <taxon>Clostridia</taxon>
        <taxon>Eubacteriales</taxon>
        <taxon>Oscillospiraceae</taxon>
        <taxon>Faecousia</taxon>
    </lineage>
</organism>
<accession>A0A9D0Z2E0</accession>
<feature type="signal peptide" evidence="2">
    <location>
        <begin position="1"/>
        <end position="26"/>
    </location>
</feature>
<name>A0A9D0Z2E0_9FIRM</name>
<reference evidence="3" key="1">
    <citation type="submission" date="2020-10" db="EMBL/GenBank/DDBJ databases">
        <authorList>
            <person name="Gilroy R."/>
        </authorList>
    </citation>
    <scope>NUCLEOTIDE SEQUENCE</scope>
    <source>
        <strain evidence="3">13361</strain>
    </source>
</reference>
<dbReference type="AlphaFoldDB" id="A0A9D0Z2E0"/>